<dbReference type="PANTHER" id="PTHR43818:SF5">
    <property type="entry name" value="OXIDOREDUCTASE FAMILY PROTEIN"/>
    <property type="match status" value="1"/>
</dbReference>
<sequence length="119" mass="12749">MKKTSSRRGFLGRTLAIGGGLGAPAIFPAGFLGAQAPSEKILTGHIGLGGMGTGHLNFFRKYAGALCDVDTSHLNRAARIIGRYVPKYRDFRDLLDQKNLDGVLIATPDHWHGVMAVMA</sequence>
<organism evidence="1">
    <name type="scientific">marine metagenome</name>
    <dbReference type="NCBI Taxonomy" id="408172"/>
    <lineage>
        <taxon>unclassified sequences</taxon>
        <taxon>metagenomes</taxon>
        <taxon>ecological metagenomes</taxon>
    </lineage>
</organism>
<reference evidence="1" key="1">
    <citation type="submission" date="2018-05" db="EMBL/GenBank/DDBJ databases">
        <authorList>
            <person name="Lanie J.A."/>
            <person name="Ng W.-L."/>
            <person name="Kazmierczak K.M."/>
            <person name="Andrzejewski T.M."/>
            <person name="Davidsen T.M."/>
            <person name="Wayne K.J."/>
            <person name="Tettelin H."/>
            <person name="Glass J.I."/>
            <person name="Rusch D."/>
            <person name="Podicherti R."/>
            <person name="Tsui H.-C.T."/>
            <person name="Winkler M.E."/>
        </authorList>
    </citation>
    <scope>NUCLEOTIDE SEQUENCE</scope>
</reference>
<dbReference type="NCBIfam" id="TIGR01409">
    <property type="entry name" value="TAT_signal_seq"/>
    <property type="match status" value="1"/>
</dbReference>
<dbReference type="AlphaFoldDB" id="A0A382JS02"/>
<dbReference type="InterPro" id="IPR006311">
    <property type="entry name" value="TAT_signal"/>
</dbReference>
<evidence type="ECO:0008006" key="2">
    <source>
        <dbReference type="Google" id="ProtNLM"/>
    </source>
</evidence>
<dbReference type="PROSITE" id="PS51318">
    <property type="entry name" value="TAT"/>
    <property type="match status" value="1"/>
</dbReference>
<dbReference type="SUPFAM" id="SSF51735">
    <property type="entry name" value="NAD(P)-binding Rossmann-fold domains"/>
    <property type="match status" value="1"/>
</dbReference>
<dbReference type="InterPro" id="IPR050463">
    <property type="entry name" value="Gfo/Idh/MocA_oxidrdct_glycsds"/>
</dbReference>
<name>A0A382JS02_9ZZZZ</name>
<dbReference type="EMBL" id="UINC01075946">
    <property type="protein sequence ID" value="SVC14628.1"/>
    <property type="molecule type" value="Genomic_DNA"/>
</dbReference>
<dbReference type="InterPro" id="IPR019546">
    <property type="entry name" value="TAT_signal_bac_arc"/>
</dbReference>
<dbReference type="PANTHER" id="PTHR43818">
    <property type="entry name" value="BCDNA.GH03377"/>
    <property type="match status" value="1"/>
</dbReference>
<proteinExistence type="predicted"/>
<evidence type="ECO:0000313" key="1">
    <source>
        <dbReference type="EMBL" id="SVC14628.1"/>
    </source>
</evidence>
<protein>
    <recommendedName>
        <fullName evidence="2">Gfo/Idh/MocA-like oxidoreductase N-terminal domain-containing protein</fullName>
    </recommendedName>
</protein>
<accession>A0A382JS02</accession>
<gene>
    <name evidence="1" type="ORF">METZ01_LOCUS267482</name>
</gene>
<dbReference type="InterPro" id="IPR036291">
    <property type="entry name" value="NAD(P)-bd_dom_sf"/>
</dbReference>
<dbReference type="Gene3D" id="3.40.50.720">
    <property type="entry name" value="NAD(P)-binding Rossmann-like Domain"/>
    <property type="match status" value="1"/>
</dbReference>